<keyword evidence="3" id="KW-1185">Reference proteome</keyword>
<proteinExistence type="predicted"/>
<dbReference type="InterPro" id="IPR016024">
    <property type="entry name" value="ARM-type_fold"/>
</dbReference>
<comment type="caution">
    <text evidence="2">The sequence shown here is derived from an EMBL/GenBank/DDBJ whole genome shotgun (WGS) entry which is preliminary data.</text>
</comment>
<reference evidence="2 3" key="1">
    <citation type="submission" date="2018-10" db="EMBL/GenBank/DDBJ databases">
        <title>A high-quality apple genome assembly.</title>
        <authorList>
            <person name="Hu J."/>
        </authorList>
    </citation>
    <scope>NUCLEOTIDE SEQUENCE [LARGE SCALE GENOMIC DNA]</scope>
    <source>
        <strain evidence="3">cv. HFTH1</strain>
        <tissue evidence="2">Young leaf</tissue>
    </source>
</reference>
<dbReference type="Pfam" id="PF14695">
    <property type="entry name" value="LINES_C"/>
    <property type="match status" value="1"/>
</dbReference>
<dbReference type="Proteomes" id="UP000290289">
    <property type="component" value="Chromosome 15"/>
</dbReference>
<dbReference type="PANTHER" id="PTHR16057">
    <property type="entry name" value="WINS1, 2 PROTEIN"/>
    <property type="match status" value="1"/>
</dbReference>
<protein>
    <recommendedName>
        <fullName evidence="1">Protein Lines C-terminal domain-containing protein</fullName>
    </recommendedName>
</protein>
<evidence type="ECO:0000259" key="1">
    <source>
        <dbReference type="Pfam" id="PF14695"/>
    </source>
</evidence>
<accession>A0A498HWS6</accession>
<name>A0A498HWS6_MALDO</name>
<dbReference type="AlphaFoldDB" id="A0A498HWS6"/>
<dbReference type="EMBL" id="RDQH01000341">
    <property type="protein sequence ID" value="RXH75260.1"/>
    <property type="molecule type" value="Genomic_DNA"/>
</dbReference>
<dbReference type="PANTHER" id="PTHR16057:SF1">
    <property type="entry name" value="PROTEIN LINES HOMOLOG 1"/>
    <property type="match status" value="1"/>
</dbReference>
<dbReference type="SUPFAM" id="SSF48371">
    <property type="entry name" value="ARM repeat"/>
    <property type="match status" value="1"/>
</dbReference>
<sequence length="713" mass="80605">MSGLDPKQNKLQYITTIPDVSQYITEHPNQPSKRCVSRPPDSQTRCAVIRSSRGCAVWTTIFSVRTPSKLISLFLLQESGVVLVAQEREVLVTLSQVLRQVKLWTQALDSDSGNVSFSISLFLETANLTSSDKKAQTFLDQGVAIGLDCESDCMCLTKIVTHLMVLLTVESQYVKHLACSVLVAVSEFLVDSGSNWEGFIRLLCVCMNLAITVAVSCSSSCSVDGADDLHSGSSRLILALKPKLENADWSIAAAVVRVLRDIRKYLKSEDDHELVEAFFDSINSVFSTVPWNLLDEIHVGAKPDAQKGSRADAMFQRSLFLGNLIQFLCSMVEQSGSEEAAGGSIDKHHPVFSTFITLVPQLFCWCLGEQAHCINFNKCISQYFRHKLLVLMIRLIFRTYPQQSVLVSWLQLVHDYFGELLRQPITPLEYQDDCLEGSPFLSSVSDAEVNSLSSRHLQRQAIFLFLRCSFGLISSKEETNNKCACAIWNLCLTCDSKTELECCGRKKGLLELYSWLQGHLPTDISVDHEMYFEKCVDFAKSFLQLYIKEDDVLFKVLLQLLSVPFCAEEQLEKEKGAFQDSEGNTFFRVLDIFDPLSYDHQVLLDYLISKDTGISCAEYLLRCLRKVFDSWSLFVEFSMCRQATNRSSKRRKVQVWSCKGTQNGGKYFKEAKGCLLSLKNSIESLHRKNLFPYNPNVLLNRLTRFQELCLEEK</sequence>
<evidence type="ECO:0000313" key="2">
    <source>
        <dbReference type="EMBL" id="RXH75260.1"/>
    </source>
</evidence>
<dbReference type="InterPro" id="IPR024875">
    <property type="entry name" value="Protein_Lines"/>
</dbReference>
<organism evidence="2 3">
    <name type="scientific">Malus domestica</name>
    <name type="common">Apple</name>
    <name type="synonym">Pyrus malus</name>
    <dbReference type="NCBI Taxonomy" id="3750"/>
    <lineage>
        <taxon>Eukaryota</taxon>
        <taxon>Viridiplantae</taxon>
        <taxon>Streptophyta</taxon>
        <taxon>Embryophyta</taxon>
        <taxon>Tracheophyta</taxon>
        <taxon>Spermatophyta</taxon>
        <taxon>Magnoliopsida</taxon>
        <taxon>eudicotyledons</taxon>
        <taxon>Gunneridae</taxon>
        <taxon>Pentapetalae</taxon>
        <taxon>rosids</taxon>
        <taxon>fabids</taxon>
        <taxon>Rosales</taxon>
        <taxon>Rosaceae</taxon>
        <taxon>Amygdaloideae</taxon>
        <taxon>Maleae</taxon>
        <taxon>Malus</taxon>
    </lineage>
</organism>
<gene>
    <name evidence="2" type="ORF">DVH24_029981</name>
</gene>
<feature type="domain" description="Protein Lines C-terminal" evidence="1">
    <location>
        <begin position="672"/>
        <end position="707"/>
    </location>
</feature>
<dbReference type="InterPro" id="IPR029415">
    <property type="entry name" value="Lines_C"/>
</dbReference>
<evidence type="ECO:0000313" key="3">
    <source>
        <dbReference type="Proteomes" id="UP000290289"/>
    </source>
</evidence>